<evidence type="ECO:0000313" key="2">
    <source>
        <dbReference type="Proteomes" id="UP000325780"/>
    </source>
</evidence>
<keyword evidence="2" id="KW-1185">Reference proteome</keyword>
<dbReference type="Proteomes" id="UP000325780">
    <property type="component" value="Unassembled WGS sequence"/>
</dbReference>
<dbReference type="EMBL" id="ML742082">
    <property type="protein sequence ID" value="KAE8150930.1"/>
    <property type="molecule type" value="Genomic_DNA"/>
</dbReference>
<protein>
    <submittedName>
        <fullName evidence="1">Histidine phosphatase superfamily</fullName>
    </submittedName>
</protein>
<proteinExistence type="predicted"/>
<dbReference type="InterPro" id="IPR050275">
    <property type="entry name" value="PGM_Phosphatase"/>
</dbReference>
<dbReference type="AlphaFoldDB" id="A0A5N6TX96"/>
<dbReference type="InterPro" id="IPR013078">
    <property type="entry name" value="His_Pase_superF_clade-1"/>
</dbReference>
<evidence type="ECO:0000313" key="1">
    <source>
        <dbReference type="EMBL" id="KAE8150930.1"/>
    </source>
</evidence>
<dbReference type="Pfam" id="PF00300">
    <property type="entry name" value="His_Phos_1"/>
    <property type="match status" value="1"/>
</dbReference>
<dbReference type="GO" id="GO:0005737">
    <property type="term" value="C:cytoplasm"/>
    <property type="evidence" value="ECO:0007669"/>
    <property type="project" value="TreeGrafter"/>
</dbReference>
<name>A0A5N6TX96_ASPAV</name>
<dbReference type="GO" id="GO:0016791">
    <property type="term" value="F:phosphatase activity"/>
    <property type="evidence" value="ECO:0007669"/>
    <property type="project" value="TreeGrafter"/>
</dbReference>
<gene>
    <name evidence="1" type="ORF">BDV25DRAFT_153538</name>
</gene>
<dbReference type="OrthoDB" id="496981at2759"/>
<dbReference type="SMART" id="SM00855">
    <property type="entry name" value="PGAM"/>
    <property type="match status" value="1"/>
</dbReference>
<dbReference type="CDD" id="cd07067">
    <property type="entry name" value="HP_PGM_like"/>
    <property type="match status" value="1"/>
</dbReference>
<sequence>MTHHYKFENLPQYFINYSEFAKQNPGSQATTPPNLGLIDQEYSKSDNQELDKTSKRPWERFANHINQLNIQSPENVSYKVLYLTRHGFGVHNHYHKTVGSDAWNNYWSHLDGNGTVSWVDAKLAETGIQQARELSDFWGNAVNTDKVPLPDTFYTSPLARCLETSKLVFTRLAEDAGKQFRPVVKELLRERLADHTCDKRSTRTWITDHYPLYIIEPGFSEDDVLWKPDRYESIEEHVARKQRVLEDIFSTDPGHFISLTVHSYAISAILRTCGAEEFRVREGSTIALLVRGERLDTR</sequence>
<reference evidence="1 2" key="1">
    <citation type="submission" date="2019-04" db="EMBL/GenBank/DDBJ databases">
        <title>Friends and foes A comparative genomics study of 23 Aspergillus species from section Flavi.</title>
        <authorList>
            <consortium name="DOE Joint Genome Institute"/>
            <person name="Kjaerbolling I."/>
            <person name="Vesth T."/>
            <person name="Frisvad J.C."/>
            <person name="Nybo J.L."/>
            <person name="Theobald S."/>
            <person name="Kildgaard S."/>
            <person name="Isbrandt T."/>
            <person name="Kuo A."/>
            <person name="Sato A."/>
            <person name="Lyhne E.K."/>
            <person name="Kogle M.E."/>
            <person name="Wiebenga A."/>
            <person name="Kun R.S."/>
            <person name="Lubbers R.J."/>
            <person name="Makela M.R."/>
            <person name="Barry K."/>
            <person name="Chovatia M."/>
            <person name="Clum A."/>
            <person name="Daum C."/>
            <person name="Haridas S."/>
            <person name="He G."/>
            <person name="LaButti K."/>
            <person name="Lipzen A."/>
            <person name="Mondo S."/>
            <person name="Riley R."/>
            <person name="Salamov A."/>
            <person name="Simmons B.A."/>
            <person name="Magnuson J.K."/>
            <person name="Henrissat B."/>
            <person name="Mortensen U.H."/>
            <person name="Larsen T.O."/>
            <person name="Devries R.P."/>
            <person name="Grigoriev I.V."/>
            <person name="Machida M."/>
            <person name="Baker S.E."/>
            <person name="Andersen M.R."/>
        </authorList>
    </citation>
    <scope>NUCLEOTIDE SEQUENCE [LARGE SCALE GENOMIC DNA]</scope>
    <source>
        <strain evidence="1 2">IBT 18842</strain>
    </source>
</reference>
<dbReference type="InterPro" id="IPR029033">
    <property type="entry name" value="His_PPase_superfam"/>
</dbReference>
<accession>A0A5N6TX96</accession>
<dbReference type="PANTHER" id="PTHR48100:SF1">
    <property type="entry name" value="HISTIDINE PHOSPHATASE FAMILY PROTEIN-RELATED"/>
    <property type="match status" value="1"/>
</dbReference>
<dbReference type="SUPFAM" id="SSF53254">
    <property type="entry name" value="Phosphoglycerate mutase-like"/>
    <property type="match status" value="1"/>
</dbReference>
<organism evidence="1 2">
    <name type="scientific">Aspergillus avenaceus</name>
    <dbReference type="NCBI Taxonomy" id="36643"/>
    <lineage>
        <taxon>Eukaryota</taxon>
        <taxon>Fungi</taxon>
        <taxon>Dikarya</taxon>
        <taxon>Ascomycota</taxon>
        <taxon>Pezizomycotina</taxon>
        <taxon>Eurotiomycetes</taxon>
        <taxon>Eurotiomycetidae</taxon>
        <taxon>Eurotiales</taxon>
        <taxon>Aspergillaceae</taxon>
        <taxon>Aspergillus</taxon>
        <taxon>Aspergillus subgen. Circumdati</taxon>
    </lineage>
</organism>
<dbReference type="Gene3D" id="3.40.50.1240">
    <property type="entry name" value="Phosphoglycerate mutase-like"/>
    <property type="match status" value="1"/>
</dbReference>
<dbReference type="PANTHER" id="PTHR48100">
    <property type="entry name" value="BROAD-SPECIFICITY PHOSPHATASE YOR283W-RELATED"/>
    <property type="match status" value="1"/>
</dbReference>